<dbReference type="InterPro" id="IPR004387">
    <property type="entry name" value="Pept_M50_Zn"/>
</dbReference>
<dbReference type="Gene3D" id="2.30.42.10">
    <property type="match status" value="1"/>
</dbReference>
<dbReference type="InterPro" id="IPR008915">
    <property type="entry name" value="Peptidase_M50"/>
</dbReference>
<name>A0A1G2PN55_9BACT</name>
<dbReference type="Pfam" id="PF02163">
    <property type="entry name" value="Peptidase_M50"/>
    <property type="match status" value="1"/>
</dbReference>
<keyword evidence="10 11" id="KW-0472">Membrane</keyword>
<gene>
    <name evidence="13" type="ORF">A2806_01615</name>
</gene>
<dbReference type="SUPFAM" id="SSF50156">
    <property type="entry name" value="PDZ domain-like"/>
    <property type="match status" value="1"/>
</dbReference>
<dbReference type="GO" id="GO:0016020">
    <property type="term" value="C:membrane"/>
    <property type="evidence" value="ECO:0007669"/>
    <property type="project" value="UniProtKB-SubCell"/>
</dbReference>
<organism evidence="13 14">
    <name type="scientific">Candidatus Terrybacteria bacterium RIFCSPHIGHO2_01_FULL_48_17</name>
    <dbReference type="NCBI Taxonomy" id="1802362"/>
    <lineage>
        <taxon>Bacteria</taxon>
        <taxon>Candidatus Terryibacteriota</taxon>
    </lineage>
</organism>
<evidence type="ECO:0000256" key="1">
    <source>
        <dbReference type="ARBA" id="ARBA00001947"/>
    </source>
</evidence>
<evidence type="ECO:0000256" key="10">
    <source>
        <dbReference type="ARBA" id="ARBA00023136"/>
    </source>
</evidence>
<feature type="domain" description="Peptidase M50" evidence="12">
    <location>
        <begin position="9"/>
        <end position="348"/>
    </location>
</feature>
<feature type="transmembrane region" description="Helical" evidence="11">
    <location>
        <begin position="332"/>
        <end position="354"/>
    </location>
</feature>
<sequence length="366" mass="39776">MFVLLGLFAFFVMFSVLLVIHEGGHFIAARLFRIRVEEVGFGFGPRLKTGIFRGTPWAFNLIPFGAYVKLFGEEGGESQHRDSFAGKDLMEKLVVVVAGISGNWILAAVIFSVLFAIGMPQTLLDIVGSDFGHVTISQVVPSSPAQTAGIEAEDEIVRLQQGDEIVVPKNIGQVQEFVLGHLDEEIIITLMRAKTGERFEAITTPRSEPPENEGALGIVFSGQRYITVPWYEAFWHGTFFTARMSIFATQALVQAFQEAISGDIPRDVAGPVGIAVLSIDAVQAGAITLLILTALISLSLALINAIPFPALDGSRAVQLIFEHASGIKIPQRILEVVYGTGLAVLLLLGGFIAYQDVQNFVLPRFF</sequence>
<reference evidence="13 14" key="1">
    <citation type="journal article" date="2016" name="Nat. Commun.">
        <title>Thousands of microbial genomes shed light on interconnected biogeochemical processes in an aquifer system.</title>
        <authorList>
            <person name="Anantharaman K."/>
            <person name="Brown C.T."/>
            <person name="Hug L.A."/>
            <person name="Sharon I."/>
            <person name="Castelle C.J."/>
            <person name="Probst A.J."/>
            <person name="Thomas B.C."/>
            <person name="Singh A."/>
            <person name="Wilkins M.J."/>
            <person name="Karaoz U."/>
            <person name="Brodie E.L."/>
            <person name="Williams K.H."/>
            <person name="Hubbard S.S."/>
            <person name="Banfield J.F."/>
        </authorList>
    </citation>
    <scope>NUCLEOTIDE SEQUENCE [LARGE SCALE GENOMIC DNA]</scope>
</reference>
<dbReference type="EMBL" id="MHSS01000001">
    <property type="protein sequence ID" value="OHA49022.1"/>
    <property type="molecule type" value="Genomic_DNA"/>
</dbReference>
<protein>
    <recommendedName>
        <fullName evidence="12">Peptidase M50 domain-containing protein</fullName>
    </recommendedName>
</protein>
<dbReference type="InterPro" id="IPR036034">
    <property type="entry name" value="PDZ_sf"/>
</dbReference>
<dbReference type="GO" id="GO:0004222">
    <property type="term" value="F:metalloendopeptidase activity"/>
    <property type="evidence" value="ECO:0007669"/>
    <property type="project" value="InterPro"/>
</dbReference>
<dbReference type="PANTHER" id="PTHR42837:SF2">
    <property type="entry name" value="MEMBRANE METALLOPROTEASE ARASP2, CHLOROPLASTIC-RELATED"/>
    <property type="match status" value="1"/>
</dbReference>
<comment type="similarity">
    <text evidence="3">Belongs to the peptidase M50B family.</text>
</comment>
<evidence type="ECO:0000256" key="5">
    <source>
        <dbReference type="ARBA" id="ARBA00022692"/>
    </source>
</evidence>
<evidence type="ECO:0000313" key="14">
    <source>
        <dbReference type="Proteomes" id="UP000177629"/>
    </source>
</evidence>
<evidence type="ECO:0000256" key="6">
    <source>
        <dbReference type="ARBA" id="ARBA00022801"/>
    </source>
</evidence>
<comment type="subcellular location">
    <subcellularLocation>
        <location evidence="2">Membrane</location>
        <topology evidence="2">Multi-pass membrane protein</topology>
    </subcellularLocation>
</comment>
<evidence type="ECO:0000256" key="8">
    <source>
        <dbReference type="ARBA" id="ARBA00022989"/>
    </source>
</evidence>
<accession>A0A1G2PN55</accession>
<keyword evidence="6" id="KW-0378">Hydrolase</keyword>
<evidence type="ECO:0000259" key="12">
    <source>
        <dbReference type="Pfam" id="PF02163"/>
    </source>
</evidence>
<evidence type="ECO:0000256" key="4">
    <source>
        <dbReference type="ARBA" id="ARBA00022670"/>
    </source>
</evidence>
<keyword evidence="9" id="KW-0482">Metalloprotease</keyword>
<evidence type="ECO:0000256" key="2">
    <source>
        <dbReference type="ARBA" id="ARBA00004141"/>
    </source>
</evidence>
<dbReference type="GO" id="GO:0006508">
    <property type="term" value="P:proteolysis"/>
    <property type="evidence" value="ECO:0007669"/>
    <property type="project" value="UniProtKB-KW"/>
</dbReference>
<keyword evidence="4" id="KW-0645">Protease</keyword>
<keyword evidence="5 11" id="KW-0812">Transmembrane</keyword>
<comment type="caution">
    <text evidence="13">The sequence shown here is derived from an EMBL/GenBank/DDBJ whole genome shotgun (WGS) entry which is preliminary data.</text>
</comment>
<dbReference type="Proteomes" id="UP000177629">
    <property type="component" value="Unassembled WGS sequence"/>
</dbReference>
<feature type="transmembrane region" description="Helical" evidence="11">
    <location>
        <begin position="286"/>
        <end position="311"/>
    </location>
</feature>
<evidence type="ECO:0000256" key="3">
    <source>
        <dbReference type="ARBA" id="ARBA00007931"/>
    </source>
</evidence>
<proteinExistence type="inferred from homology"/>
<keyword evidence="7" id="KW-0862">Zinc</keyword>
<evidence type="ECO:0000313" key="13">
    <source>
        <dbReference type="EMBL" id="OHA49022.1"/>
    </source>
</evidence>
<evidence type="ECO:0000256" key="7">
    <source>
        <dbReference type="ARBA" id="ARBA00022833"/>
    </source>
</evidence>
<dbReference type="STRING" id="1802362.A2806_01615"/>
<evidence type="ECO:0000256" key="11">
    <source>
        <dbReference type="SAM" id="Phobius"/>
    </source>
</evidence>
<comment type="cofactor">
    <cofactor evidence="1">
        <name>Zn(2+)</name>
        <dbReference type="ChEBI" id="CHEBI:29105"/>
    </cofactor>
</comment>
<keyword evidence="8 11" id="KW-1133">Transmembrane helix</keyword>
<dbReference type="AlphaFoldDB" id="A0A1G2PN55"/>
<evidence type="ECO:0000256" key="9">
    <source>
        <dbReference type="ARBA" id="ARBA00023049"/>
    </source>
</evidence>
<feature type="transmembrane region" description="Helical" evidence="11">
    <location>
        <begin position="93"/>
        <end position="117"/>
    </location>
</feature>
<dbReference type="PANTHER" id="PTHR42837">
    <property type="entry name" value="REGULATOR OF SIGMA-E PROTEASE RSEP"/>
    <property type="match status" value="1"/>
</dbReference>